<evidence type="ECO:0000313" key="3">
    <source>
        <dbReference type="WBParaSite" id="nRc.2.0.1.t43433-RA"/>
    </source>
</evidence>
<protein>
    <submittedName>
        <fullName evidence="3">Uncharacterized protein</fullName>
    </submittedName>
</protein>
<proteinExistence type="predicted"/>
<keyword evidence="1" id="KW-1133">Transmembrane helix</keyword>
<reference evidence="3" key="1">
    <citation type="submission" date="2022-11" db="UniProtKB">
        <authorList>
            <consortium name="WormBaseParasite"/>
        </authorList>
    </citation>
    <scope>IDENTIFICATION</scope>
</reference>
<keyword evidence="2" id="KW-1185">Reference proteome</keyword>
<dbReference type="WBParaSite" id="nRc.2.0.1.t43433-RA">
    <property type="protein sequence ID" value="nRc.2.0.1.t43433-RA"/>
    <property type="gene ID" value="nRc.2.0.1.g43433"/>
</dbReference>
<dbReference type="AlphaFoldDB" id="A0A915L105"/>
<organism evidence="2 3">
    <name type="scientific">Romanomermis culicivorax</name>
    <name type="common">Nematode worm</name>
    <dbReference type="NCBI Taxonomy" id="13658"/>
    <lineage>
        <taxon>Eukaryota</taxon>
        <taxon>Metazoa</taxon>
        <taxon>Ecdysozoa</taxon>
        <taxon>Nematoda</taxon>
        <taxon>Enoplea</taxon>
        <taxon>Dorylaimia</taxon>
        <taxon>Mermithida</taxon>
        <taxon>Mermithoidea</taxon>
        <taxon>Mermithidae</taxon>
        <taxon>Romanomermis</taxon>
    </lineage>
</organism>
<dbReference type="Proteomes" id="UP000887565">
    <property type="component" value="Unplaced"/>
</dbReference>
<evidence type="ECO:0000256" key="1">
    <source>
        <dbReference type="SAM" id="Phobius"/>
    </source>
</evidence>
<accession>A0A915L105</accession>
<name>A0A915L105_ROMCU</name>
<keyword evidence="1" id="KW-0472">Membrane</keyword>
<keyword evidence="1" id="KW-0812">Transmembrane</keyword>
<feature type="transmembrane region" description="Helical" evidence="1">
    <location>
        <begin position="49"/>
        <end position="68"/>
    </location>
</feature>
<evidence type="ECO:0000313" key="2">
    <source>
        <dbReference type="Proteomes" id="UP000887565"/>
    </source>
</evidence>
<sequence length="162" mass="17877">MTTPSTLSASAIDEPPPYRESININERYVGWAEQQPHQNDLSFTCDGTFYFYTFFALLLHALFCLGPHGKPPHSVAPRYNPWSAATIPSSTSCGNHYATTGGCFDPGIRQLLSSHFRSLIQLTKCAPQSDIAAQATVSLERVYPFIQQATPYLLGSILKSTF</sequence>